<name>A0A2P2NF12_RHIMU</name>
<dbReference type="AlphaFoldDB" id="A0A2P2NF12"/>
<accession>A0A2P2NF12</accession>
<evidence type="ECO:0000313" key="1">
    <source>
        <dbReference type="EMBL" id="MBX41068.1"/>
    </source>
</evidence>
<reference evidence="1" key="1">
    <citation type="submission" date="2018-02" db="EMBL/GenBank/DDBJ databases">
        <title>Rhizophora mucronata_Transcriptome.</title>
        <authorList>
            <person name="Meera S.P."/>
            <person name="Sreeshan A."/>
            <person name="Augustine A."/>
        </authorList>
    </citation>
    <scope>NUCLEOTIDE SEQUENCE</scope>
    <source>
        <tissue evidence="1">Leaf</tissue>
    </source>
</reference>
<protein>
    <submittedName>
        <fullName evidence="1">Uncharacterized protein</fullName>
    </submittedName>
</protein>
<dbReference type="EMBL" id="GGEC01060584">
    <property type="protein sequence ID" value="MBX41068.1"/>
    <property type="molecule type" value="Transcribed_RNA"/>
</dbReference>
<proteinExistence type="predicted"/>
<sequence length="34" mass="3849">MDRAEIGLLICTTILKTGQQWKNPYPIINIISCT</sequence>
<organism evidence="1">
    <name type="scientific">Rhizophora mucronata</name>
    <name type="common">Asiatic mangrove</name>
    <dbReference type="NCBI Taxonomy" id="61149"/>
    <lineage>
        <taxon>Eukaryota</taxon>
        <taxon>Viridiplantae</taxon>
        <taxon>Streptophyta</taxon>
        <taxon>Embryophyta</taxon>
        <taxon>Tracheophyta</taxon>
        <taxon>Spermatophyta</taxon>
        <taxon>Magnoliopsida</taxon>
        <taxon>eudicotyledons</taxon>
        <taxon>Gunneridae</taxon>
        <taxon>Pentapetalae</taxon>
        <taxon>rosids</taxon>
        <taxon>fabids</taxon>
        <taxon>Malpighiales</taxon>
        <taxon>Rhizophoraceae</taxon>
        <taxon>Rhizophora</taxon>
    </lineage>
</organism>